<comment type="subcellular location">
    <subcellularLocation>
        <location evidence="1">Membrane</location>
        <topology evidence="1">Multi-pass membrane protein</topology>
    </subcellularLocation>
</comment>
<evidence type="ECO:0000256" key="7">
    <source>
        <dbReference type="SAM" id="Phobius"/>
    </source>
</evidence>
<feature type="domain" description="Amino acid transporter transmembrane" evidence="8">
    <location>
        <begin position="17"/>
        <end position="360"/>
    </location>
</feature>
<evidence type="ECO:0000256" key="6">
    <source>
        <dbReference type="ARBA" id="ARBA00023136"/>
    </source>
</evidence>
<evidence type="ECO:0000256" key="5">
    <source>
        <dbReference type="ARBA" id="ARBA00022989"/>
    </source>
</evidence>
<evidence type="ECO:0000256" key="2">
    <source>
        <dbReference type="ARBA" id="ARBA00022448"/>
    </source>
</evidence>
<organism evidence="9 10">
    <name type="scientific">Senna tora</name>
    <dbReference type="NCBI Taxonomy" id="362788"/>
    <lineage>
        <taxon>Eukaryota</taxon>
        <taxon>Viridiplantae</taxon>
        <taxon>Streptophyta</taxon>
        <taxon>Embryophyta</taxon>
        <taxon>Tracheophyta</taxon>
        <taxon>Spermatophyta</taxon>
        <taxon>Magnoliopsida</taxon>
        <taxon>eudicotyledons</taxon>
        <taxon>Gunneridae</taxon>
        <taxon>Pentapetalae</taxon>
        <taxon>rosids</taxon>
        <taxon>fabids</taxon>
        <taxon>Fabales</taxon>
        <taxon>Fabaceae</taxon>
        <taxon>Caesalpinioideae</taxon>
        <taxon>Cassia clade</taxon>
        <taxon>Senna</taxon>
    </lineage>
</organism>
<name>A0A834W9P7_9FABA</name>
<keyword evidence="10" id="KW-1185">Reference proteome</keyword>
<evidence type="ECO:0000256" key="4">
    <source>
        <dbReference type="ARBA" id="ARBA00022970"/>
    </source>
</evidence>
<feature type="transmembrane region" description="Helical" evidence="7">
    <location>
        <begin position="188"/>
        <end position="209"/>
    </location>
</feature>
<keyword evidence="6 7" id="KW-0472">Membrane</keyword>
<dbReference type="Proteomes" id="UP000634136">
    <property type="component" value="Unassembled WGS sequence"/>
</dbReference>
<accession>A0A834W9P7</accession>
<feature type="transmembrane region" description="Helical" evidence="7">
    <location>
        <begin position="360"/>
        <end position="381"/>
    </location>
</feature>
<evidence type="ECO:0000313" key="10">
    <source>
        <dbReference type="Proteomes" id="UP000634136"/>
    </source>
</evidence>
<dbReference type="EMBL" id="JAAIUW010000011">
    <property type="protein sequence ID" value="KAF7809119.1"/>
    <property type="molecule type" value="Genomic_DNA"/>
</dbReference>
<feature type="transmembrane region" description="Helical" evidence="7">
    <location>
        <begin position="221"/>
        <end position="245"/>
    </location>
</feature>
<comment type="caution">
    <text evidence="9">The sequence shown here is derived from an EMBL/GenBank/DDBJ whole genome shotgun (WGS) entry which is preliminary data.</text>
</comment>
<dbReference type="PANTHER" id="PTHR22950">
    <property type="entry name" value="AMINO ACID TRANSPORTER"/>
    <property type="match status" value="1"/>
</dbReference>
<evidence type="ECO:0000256" key="3">
    <source>
        <dbReference type="ARBA" id="ARBA00022692"/>
    </source>
</evidence>
<sequence>METQFQLQDQHNSGQHSVGILSMPYAVSQAGWISLILLLFVAILCWYTGLLLQKCIEKHPLIKTYPDIGEVAFGYKGRAIVSLFMYLELYLVATEFLILEGDNLEKLFPEMKFRIGGLRIGTKQGFVLITALVILPTTWLRSLKALAYVSVGGVVASVILVGCVVWVGVMDGVGFHERGEFVSDWGNLATSISLFVFCFNGHALLPTLCTSMRDQTQFPKVLLFCFITSTITYGSMAITGYLMYGEYIKSQVTLNLPTHKISTSIAIYTTLINPFTKYAFMVTPIATAIEDTLHFQKSRIFGIIIRTFIVVSTVIVALFIPFFGYLMGFIGAFLSVTVSLLLPCLCYLKIHRNIAQQLGFELGVIIGILIVGSFIGVQGTYSSLREIVNHLQKS</sequence>
<feature type="transmembrane region" description="Helical" evidence="7">
    <location>
        <begin position="31"/>
        <end position="52"/>
    </location>
</feature>
<dbReference type="Pfam" id="PF01490">
    <property type="entry name" value="Aa_trans"/>
    <property type="match status" value="1"/>
</dbReference>
<dbReference type="InterPro" id="IPR013057">
    <property type="entry name" value="AA_transpt_TM"/>
</dbReference>
<keyword evidence="5 7" id="KW-1133">Transmembrane helix</keyword>
<gene>
    <name evidence="9" type="ORF">G2W53_035862</name>
</gene>
<dbReference type="OrthoDB" id="655540at2759"/>
<feature type="transmembrane region" description="Helical" evidence="7">
    <location>
        <begin position="265"/>
        <end position="288"/>
    </location>
</feature>
<keyword evidence="3 7" id="KW-0812">Transmembrane</keyword>
<proteinExistence type="predicted"/>
<keyword evidence="2" id="KW-0813">Transport</keyword>
<feature type="transmembrane region" description="Helical" evidence="7">
    <location>
        <begin position="326"/>
        <end position="348"/>
    </location>
</feature>
<keyword evidence="4" id="KW-0029">Amino-acid transport</keyword>
<feature type="transmembrane region" description="Helical" evidence="7">
    <location>
        <begin position="146"/>
        <end position="168"/>
    </location>
</feature>
<protein>
    <submittedName>
        <fullName evidence="9">Amino acid transporter AVT1I-like</fullName>
    </submittedName>
</protein>
<dbReference type="PANTHER" id="PTHR22950:SF698">
    <property type="entry name" value="AMINO ACID TRANSPORTER TRANSMEMBRANE DOMAIN-CONTAINING PROTEIN"/>
    <property type="match status" value="1"/>
</dbReference>
<evidence type="ECO:0000313" key="9">
    <source>
        <dbReference type="EMBL" id="KAF7809119.1"/>
    </source>
</evidence>
<feature type="transmembrane region" description="Helical" evidence="7">
    <location>
        <begin position="113"/>
        <end position="134"/>
    </location>
</feature>
<dbReference type="AlphaFoldDB" id="A0A834W9P7"/>
<evidence type="ECO:0000256" key="1">
    <source>
        <dbReference type="ARBA" id="ARBA00004141"/>
    </source>
</evidence>
<dbReference type="GO" id="GO:0005774">
    <property type="term" value="C:vacuolar membrane"/>
    <property type="evidence" value="ECO:0007669"/>
    <property type="project" value="TreeGrafter"/>
</dbReference>
<evidence type="ECO:0000259" key="8">
    <source>
        <dbReference type="Pfam" id="PF01490"/>
    </source>
</evidence>
<reference evidence="9" key="1">
    <citation type="submission" date="2020-09" db="EMBL/GenBank/DDBJ databases">
        <title>Genome-Enabled Discovery of Anthraquinone Biosynthesis in Senna tora.</title>
        <authorList>
            <person name="Kang S.-H."/>
            <person name="Pandey R.P."/>
            <person name="Lee C.-M."/>
            <person name="Sim J.-S."/>
            <person name="Jeong J.-T."/>
            <person name="Choi B.-S."/>
            <person name="Jung M."/>
            <person name="Ginzburg D."/>
            <person name="Zhao K."/>
            <person name="Won S.Y."/>
            <person name="Oh T.-J."/>
            <person name="Yu Y."/>
            <person name="Kim N.-H."/>
            <person name="Lee O.R."/>
            <person name="Lee T.-H."/>
            <person name="Bashyal P."/>
            <person name="Kim T.-S."/>
            <person name="Lee W.-H."/>
            <person name="Kawkins C."/>
            <person name="Kim C.-K."/>
            <person name="Kim J.S."/>
            <person name="Ahn B.O."/>
            <person name="Rhee S.Y."/>
            <person name="Sohng J.K."/>
        </authorList>
    </citation>
    <scope>NUCLEOTIDE SEQUENCE</scope>
    <source>
        <tissue evidence="9">Leaf</tissue>
    </source>
</reference>
<feature type="transmembrane region" description="Helical" evidence="7">
    <location>
        <begin position="73"/>
        <end position="93"/>
    </location>
</feature>
<feature type="transmembrane region" description="Helical" evidence="7">
    <location>
        <begin position="300"/>
        <end position="320"/>
    </location>
</feature>
<dbReference type="GO" id="GO:0015179">
    <property type="term" value="F:L-amino acid transmembrane transporter activity"/>
    <property type="evidence" value="ECO:0007669"/>
    <property type="project" value="TreeGrafter"/>
</dbReference>